<dbReference type="GO" id="GO:0003873">
    <property type="term" value="F:6-phosphofructo-2-kinase activity"/>
    <property type="evidence" value="ECO:0007669"/>
    <property type="project" value="InterPro"/>
</dbReference>
<dbReference type="PROSITE" id="PS00175">
    <property type="entry name" value="PG_MUTASE"/>
    <property type="match status" value="1"/>
</dbReference>
<feature type="domain" description="6-phosphofructo-2-kinase" evidence="13">
    <location>
        <begin position="70"/>
        <end position="200"/>
    </location>
</feature>
<dbReference type="InterPro" id="IPR003094">
    <property type="entry name" value="6Pfruct_kin"/>
</dbReference>
<dbReference type="Pfam" id="PF00300">
    <property type="entry name" value="His_Phos_1"/>
    <property type="match status" value="1"/>
</dbReference>
<dbReference type="CDD" id="cd07067">
    <property type="entry name" value="HP_PGM_like"/>
    <property type="match status" value="1"/>
</dbReference>
<comment type="subunit">
    <text evidence="3">Homodimer.</text>
</comment>
<feature type="active site" description="Tele-phosphohistidine intermediate" evidence="11">
    <location>
        <position position="208"/>
    </location>
</feature>
<dbReference type="Gene3D" id="3.40.50.300">
    <property type="entry name" value="P-loop containing nucleotide triphosphate hydrolases"/>
    <property type="match status" value="2"/>
</dbReference>
<dbReference type="PRINTS" id="PR00991">
    <property type="entry name" value="6PFRUCTKNASE"/>
</dbReference>
<gene>
    <name evidence="14" type="primary">PFKFB1</name>
</gene>
<dbReference type="Pfam" id="PF01591">
    <property type="entry name" value="6PF2K"/>
    <property type="match status" value="1"/>
</dbReference>
<dbReference type="Gene3D" id="3.40.50.1240">
    <property type="entry name" value="Phosphoglycerate mutase-like"/>
    <property type="match status" value="1"/>
</dbReference>
<reference evidence="14 15" key="1">
    <citation type="submission" date="2020-06" db="EMBL/GenBank/DDBJ databases">
        <authorList>
            <consortium name="Wellcome Sanger Institute Data Sharing"/>
        </authorList>
    </citation>
    <scope>NUCLEOTIDE SEQUENCE [LARGE SCALE GENOMIC DNA]</scope>
</reference>
<comment type="similarity">
    <text evidence="2">In the C-terminal section; belongs to the phosphoglycerate mutase family.</text>
</comment>
<dbReference type="InterPro" id="IPR013079">
    <property type="entry name" value="6Phosfructo_kin"/>
</dbReference>
<evidence type="ECO:0000256" key="6">
    <source>
        <dbReference type="ARBA" id="ARBA00022741"/>
    </source>
</evidence>
<evidence type="ECO:0000256" key="2">
    <source>
        <dbReference type="ARBA" id="ARBA00008408"/>
    </source>
</evidence>
<dbReference type="InterPro" id="IPR029033">
    <property type="entry name" value="His_PPase_superfam"/>
</dbReference>
<dbReference type="InterPro" id="IPR001345">
    <property type="entry name" value="PG/BPGM_mutase_AS"/>
</dbReference>
<dbReference type="Proteomes" id="UP000694580">
    <property type="component" value="Chromosome 10"/>
</dbReference>
<keyword evidence="9" id="KW-0067">ATP-binding</keyword>
<dbReference type="GO" id="GO:0006003">
    <property type="term" value="P:fructose 2,6-bisphosphate metabolic process"/>
    <property type="evidence" value="ECO:0007669"/>
    <property type="project" value="InterPro"/>
</dbReference>
<name>A0AAY4ATW5_9TELE</name>
<reference evidence="14" key="3">
    <citation type="submission" date="2025-09" db="UniProtKB">
        <authorList>
            <consortium name="Ensembl"/>
        </authorList>
    </citation>
    <scope>IDENTIFICATION</scope>
</reference>
<keyword evidence="7" id="KW-0418">Kinase</keyword>
<dbReference type="InterPro" id="IPR013078">
    <property type="entry name" value="His_Pase_superF_clade-1"/>
</dbReference>
<protein>
    <recommendedName>
        <fullName evidence="13">6-phosphofructo-2-kinase domain-containing protein</fullName>
    </recommendedName>
</protein>
<dbReference type="GO" id="GO:0004331">
    <property type="term" value="F:fructose-2,6-bisphosphate 2-phosphatase activity"/>
    <property type="evidence" value="ECO:0007669"/>
    <property type="project" value="TreeGrafter"/>
</dbReference>
<dbReference type="InterPro" id="IPR027417">
    <property type="entry name" value="P-loop_NTPase"/>
</dbReference>
<feature type="binding site" evidence="12">
    <location>
        <position position="257"/>
    </location>
    <ligand>
        <name>substrate</name>
    </ligand>
</feature>
<feature type="active site" description="Proton donor/acceptor" evidence="11">
    <location>
        <position position="277"/>
    </location>
</feature>
<dbReference type="SUPFAM" id="SSF53254">
    <property type="entry name" value="Phosphoglycerate mutase-like"/>
    <property type="match status" value="1"/>
</dbReference>
<feature type="binding site" evidence="12">
    <location>
        <begin position="207"/>
        <end position="214"/>
    </location>
    <ligand>
        <name>substrate</name>
    </ligand>
</feature>
<evidence type="ECO:0000259" key="13">
    <source>
        <dbReference type="Pfam" id="PF01591"/>
    </source>
</evidence>
<dbReference type="FunFam" id="3.40.50.300:FF:006182">
    <property type="entry name" value="6-phosphofructo-2-kinase/fructose-2,6-biphosphatase 2b"/>
    <property type="match status" value="1"/>
</dbReference>
<proteinExistence type="inferred from homology"/>
<dbReference type="Ensembl" id="ENSDCDT00010012845.1">
    <property type="protein sequence ID" value="ENSDCDP00010012253.1"/>
    <property type="gene ID" value="ENSDCDG00010005324.1"/>
</dbReference>
<dbReference type="AlphaFoldDB" id="A0AAY4ATW5"/>
<keyword evidence="8" id="KW-0378">Hydrolase</keyword>
<sequence length="420" mass="48591">MSSEQNELTQTPLLKIWVPWVHSTLSRRRGSSVPQFTNSPTVIVMVGLPARGKTYISKKLARYLNWIGVNTEQGQVAVFDATNTTRERRGLILSFAKEKGYKVFFVESVCDDPDIIEQNIMQVKLSSPDYENCDKEEALEDFLKRIECYKMTYVPLDEEKDRHLSYIKIFNVGSRYLVNRVQDHIQSRIVYYLMNIHVTPRSIYLSRHGESDLNLLGRIGGDSGLSTRGQMYASALAAFVQSQSIRDLKVWTSHMKRTIQTAEALGVPYEQWKALNEIDAGMCEEMTYEEIQDHHPEEFALRDQDKYRYRYPKGESYEDMVHRLEPVIMELERQENVLVICHQAVMRCLLAYFLDKSADELPYLRCPLHTVLKLTPVAYGCKVESIFLNVQAVNTHREKPPNVDINRKTEDALQTVPEHV</sequence>
<dbReference type="GO" id="GO:0005524">
    <property type="term" value="F:ATP binding"/>
    <property type="evidence" value="ECO:0007669"/>
    <property type="project" value="UniProtKB-KW"/>
</dbReference>
<accession>A0AAY4ATW5</accession>
<dbReference type="SUPFAM" id="SSF52540">
    <property type="entry name" value="P-loop containing nucleoside triphosphate hydrolases"/>
    <property type="match status" value="1"/>
</dbReference>
<evidence type="ECO:0000256" key="5">
    <source>
        <dbReference type="ARBA" id="ARBA00022679"/>
    </source>
</evidence>
<dbReference type="PIRSF" id="PIRSF000709">
    <property type="entry name" value="6PFK_2-Ptase"/>
    <property type="match status" value="1"/>
</dbReference>
<evidence type="ECO:0000256" key="1">
    <source>
        <dbReference type="ARBA" id="ARBA00003771"/>
    </source>
</evidence>
<keyword evidence="5" id="KW-0808">Transferase</keyword>
<evidence type="ECO:0000256" key="9">
    <source>
        <dbReference type="ARBA" id="ARBA00022840"/>
    </source>
</evidence>
<comment type="function">
    <text evidence="1">Synthesis and degradation of fructose 2,6-bisphosphate.</text>
</comment>
<dbReference type="GO" id="GO:0005829">
    <property type="term" value="C:cytosol"/>
    <property type="evidence" value="ECO:0007669"/>
    <property type="project" value="TreeGrafter"/>
</dbReference>
<dbReference type="SMART" id="SM00855">
    <property type="entry name" value="PGAM"/>
    <property type="match status" value="1"/>
</dbReference>
<evidence type="ECO:0000256" key="3">
    <source>
        <dbReference type="ARBA" id="ARBA00011738"/>
    </source>
</evidence>
<evidence type="ECO:0000313" key="14">
    <source>
        <dbReference type="Ensembl" id="ENSDCDP00010012253.1"/>
    </source>
</evidence>
<dbReference type="GO" id="GO:0006000">
    <property type="term" value="P:fructose metabolic process"/>
    <property type="evidence" value="ECO:0007669"/>
    <property type="project" value="InterPro"/>
</dbReference>
<dbReference type="FunFam" id="3.40.50.300:FF:003816">
    <property type="entry name" value="Si:dkey-96f10.1"/>
    <property type="match status" value="1"/>
</dbReference>
<dbReference type="FunFam" id="3.40.50.1240:FF:000001">
    <property type="entry name" value="6-phosphofructo-2-kinase/fructose-2, 6-bisphosphatase 3 isoform 2"/>
    <property type="match status" value="1"/>
</dbReference>
<keyword evidence="15" id="KW-1185">Reference proteome</keyword>
<evidence type="ECO:0000256" key="10">
    <source>
        <dbReference type="ARBA" id="ARBA00023268"/>
    </source>
</evidence>
<organism evidence="14 15">
    <name type="scientific">Denticeps clupeoides</name>
    <name type="common">denticle herring</name>
    <dbReference type="NCBI Taxonomy" id="299321"/>
    <lineage>
        <taxon>Eukaryota</taxon>
        <taxon>Metazoa</taxon>
        <taxon>Chordata</taxon>
        <taxon>Craniata</taxon>
        <taxon>Vertebrata</taxon>
        <taxon>Euteleostomi</taxon>
        <taxon>Actinopterygii</taxon>
        <taxon>Neopterygii</taxon>
        <taxon>Teleostei</taxon>
        <taxon>Clupei</taxon>
        <taxon>Clupeiformes</taxon>
        <taxon>Denticipitoidei</taxon>
        <taxon>Denticipitidae</taxon>
        <taxon>Denticeps</taxon>
    </lineage>
</organism>
<keyword evidence="6" id="KW-0547">Nucleotide-binding</keyword>
<evidence type="ECO:0000313" key="15">
    <source>
        <dbReference type="Proteomes" id="UP000694580"/>
    </source>
</evidence>
<evidence type="ECO:0000256" key="11">
    <source>
        <dbReference type="PIRSR" id="PIRSR613078-1"/>
    </source>
</evidence>
<evidence type="ECO:0000256" key="12">
    <source>
        <dbReference type="PIRSR" id="PIRSR613078-2"/>
    </source>
</evidence>
<evidence type="ECO:0000256" key="7">
    <source>
        <dbReference type="ARBA" id="ARBA00022777"/>
    </source>
</evidence>
<keyword evidence="4" id="KW-0597">Phosphoprotein</keyword>
<dbReference type="GeneTree" id="ENSGT00950000182835"/>
<keyword evidence="10" id="KW-0511">Multifunctional enzyme</keyword>
<reference evidence="14" key="2">
    <citation type="submission" date="2025-08" db="UniProtKB">
        <authorList>
            <consortium name="Ensembl"/>
        </authorList>
    </citation>
    <scope>IDENTIFICATION</scope>
</reference>
<evidence type="ECO:0000256" key="8">
    <source>
        <dbReference type="ARBA" id="ARBA00022801"/>
    </source>
</evidence>
<evidence type="ECO:0000256" key="4">
    <source>
        <dbReference type="ARBA" id="ARBA00022553"/>
    </source>
</evidence>
<dbReference type="PANTHER" id="PTHR10606">
    <property type="entry name" value="6-PHOSPHOFRUCTO-2-KINASE/FRUCTOSE-2,6-BISPHOSPHATASE"/>
    <property type="match status" value="1"/>
</dbReference>
<dbReference type="PANTHER" id="PTHR10606:SF15">
    <property type="entry name" value="6-PHOSPHOFRUCTO-2-KINASE_FRUCTOSE-2,6-BISPHOSPHATASE 1"/>
    <property type="match status" value="1"/>
</dbReference>